<reference evidence="2 3" key="1">
    <citation type="journal article" date="2019" name="Philos. Trans. R. Soc. Lond., B, Biol. Sci.">
        <title>Ant behaviour and brain gene expression of defending hosts depend on the ecological success of the intruding social parasite.</title>
        <authorList>
            <person name="Kaur R."/>
            <person name="Stoldt M."/>
            <person name="Jongepier E."/>
            <person name="Feldmeyer B."/>
            <person name="Menzel F."/>
            <person name="Bornberg-Bauer E."/>
            <person name="Foitzik S."/>
        </authorList>
    </citation>
    <scope>NUCLEOTIDE SEQUENCE [LARGE SCALE GENOMIC DNA]</scope>
    <source>
        <tissue evidence="2">Whole body</tissue>
    </source>
</reference>
<comment type="caution">
    <text evidence="2">The sequence shown here is derived from an EMBL/GenBank/DDBJ whole genome shotgun (WGS) entry which is preliminary data.</text>
</comment>
<keyword evidence="3" id="KW-1185">Reference proteome</keyword>
<name>A0A4S2KQG8_9HYME</name>
<evidence type="ECO:0000313" key="2">
    <source>
        <dbReference type="EMBL" id="TGZ50148.1"/>
    </source>
</evidence>
<sequence length="184" mass="19949">MKRARSPYPGGSHATASQSAAVRKEFARAGLIREPGSPGTSTHPYTAPLATSYLLPSYLAAHPPMPPTYGSLKYLPRCLQDACLSRYPPSPPSSPFAEPFSTLEASENPPPAVTLSSSHPTDFPSPHTTRTSLLPEPPSSPHGPHTYGELRRWQDLPRFHGRDSKVSNGDPKQLGAGYFCVYRI</sequence>
<gene>
    <name evidence="2" type="ORF">DBV15_03626</name>
</gene>
<evidence type="ECO:0000313" key="3">
    <source>
        <dbReference type="Proteomes" id="UP000310200"/>
    </source>
</evidence>
<dbReference type="AlphaFoldDB" id="A0A4S2KQG8"/>
<dbReference type="EMBL" id="QBLH01002019">
    <property type="protein sequence ID" value="TGZ50148.1"/>
    <property type="molecule type" value="Genomic_DNA"/>
</dbReference>
<proteinExistence type="predicted"/>
<feature type="region of interest" description="Disordered" evidence="1">
    <location>
        <begin position="88"/>
        <end position="148"/>
    </location>
</feature>
<dbReference type="Proteomes" id="UP000310200">
    <property type="component" value="Unassembled WGS sequence"/>
</dbReference>
<feature type="region of interest" description="Disordered" evidence="1">
    <location>
        <begin position="1"/>
        <end position="45"/>
    </location>
</feature>
<evidence type="ECO:0000256" key="1">
    <source>
        <dbReference type="SAM" id="MobiDB-lite"/>
    </source>
</evidence>
<accession>A0A4S2KQG8</accession>
<protein>
    <submittedName>
        <fullName evidence="2">Uncharacterized protein</fullName>
    </submittedName>
</protein>
<feature type="compositionally biased region" description="Polar residues" evidence="1">
    <location>
        <begin position="114"/>
        <end position="132"/>
    </location>
</feature>
<organism evidence="2 3">
    <name type="scientific">Temnothorax longispinosus</name>
    <dbReference type="NCBI Taxonomy" id="300112"/>
    <lineage>
        <taxon>Eukaryota</taxon>
        <taxon>Metazoa</taxon>
        <taxon>Ecdysozoa</taxon>
        <taxon>Arthropoda</taxon>
        <taxon>Hexapoda</taxon>
        <taxon>Insecta</taxon>
        <taxon>Pterygota</taxon>
        <taxon>Neoptera</taxon>
        <taxon>Endopterygota</taxon>
        <taxon>Hymenoptera</taxon>
        <taxon>Apocrita</taxon>
        <taxon>Aculeata</taxon>
        <taxon>Formicoidea</taxon>
        <taxon>Formicidae</taxon>
        <taxon>Myrmicinae</taxon>
        <taxon>Temnothorax</taxon>
    </lineage>
</organism>